<proteinExistence type="predicted"/>
<gene>
    <name evidence="1" type="ORF">Indivirus_1_194</name>
</gene>
<reference evidence="1" key="1">
    <citation type="journal article" date="2017" name="Science">
        <title>Giant viruses with an expanded complement of translation system components.</title>
        <authorList>
            <person name="Schulz F."/>
            <person name="Yutin N."/>
            <person name="Ivanova N.N."/>
            <person name="Ortega D.R."/>
            <person name="Lee T.K."/>
            <person name="Vierheilig J."/>
            <person name="Daims H."/>
            <person name="Horn M."/>
            <person name="Wagner M."/>
            <person name="Jensen G.J."/>
            <person name="Kyrpides N.C."/>
            <person name="Koonin E.V."/>
            <person name="Woyke T."/>
        </authorList>
    </citation>
    <scope>NUCLEOTIDE SEQUENCE</scope>
    <source>
        <strain evidence="1">ILV1</strain>
    </source>
</reference>
<name>A0A1V0SD08_9VIRU</name>
<accession>A0A1V0SD08</accession>
<evidence type="ECO:0000313" key="1">
    <source>
        <dbReference type="EMBL" id="ARF09571.1"/>
    </source>
</evidence>
<protein>
    <submittedName>
        <fullName evidence="1">Uncharacterized protein</fullName>
    </submittedName>
</protein>
<organism evidence="1">
    <name type="scientific">Indivirus ILV1</name>
    <dbReference type="NCBI Taxonomy" id="1977633"/>
    <lineage>
        <taxon>Viruses</taxon>
        <taxon>Varidnaviria</taxon>
        <taxon>Bamfordvirae</taxon>
        <taxon>Nucleocytoviricota</taxon>
        <taxon>Megaviricetes</taxon>
        <taxon>Imitervirales</taxon>
        <taxon>Mimiviridae</taxon>
        <taxon>Klosneuvirinae</taxon>
        <taxon>Indivirus</taxon>
    </lineage>
</organism>
<dbReference type="EMBL" id="KY684085">
    <property type="protein sequence ID" value="ARF09571.1"/>
    <property type="molecule type" value="Genomic_DNA"/>
</dbReference>
<sequence length="128" mass="15049">MNMFTNLDGVYIVVEESTEDICKIVCVVKSYSLASDYLESNRKIYGPFPVLDGKIETDEIKKPVIILNQSNELKNDHIVQIWNDDMHSNQIFQTRKPTYFEPHFRPRAYEYDGVRYKSFNFGLDNQNN</sequence>